<reference evidence="5" key="1">
    <citation type="journal article" date="2019" name="Int. J. Syst. Evol. Microbiol.">
        <title>The Global Catalogue of Microorganisms (GCM) 10K type strain sequencing project: providing services to taxonomists for standard genome sequencing and annotation.</title>
        <authorList>
            <consortium name="The Broad Institute Genomics Platform"/>
            <consortium name="The Broad Institute Genome Sequencing Center for Infectious Disease"/>
            <person name="Wu L."/>
            <person name="Ma J."/>
        </authorList>
    </citation>
    <scope>NUCLEOTIDE SEQUENCE [LARGE SCALE GENOMIC DNA]</scope>
    <source>
        <strain evidence="5">CCUG 2113</strain>
    </source>
</reference>
<keyword evidence="2" id="KW-0732">Signal</keyword>
<keyword evidence="1" id="KW-1133">Transmembrane helix</keyword>
<feature type="signal peptide" evidence="2">
    <location>
        <begin position="1"/>
        <end position="24"/>
    </location>
</feature>
<dbReference type="NCBIfam" id="NF033207">
    <property type="entry name" value="midcut_by_XrtH"/>
    <property type="match status" value="1"/>
</dbReference>
<sequence>MNRTAIRRWACAGLGLFFSGAALAQPASGGVISFALASSIPTLSEWGMLALVATLGLLAWHAFRRQGQSGRFYSLLAAAVGVTLVLGSVFGARNAYSNGSIDAANYIGSSYNFPPDIDEVVYNSGDKDVIIVSIQAASSGYTIVPPNTLPQCLVGMRIPAHSAIPFCYVRVESNQL</sequence>
<dbReference type="NCBIfam" id="TIGR04174">
    <property type="entry name" value="IPTL_CTERM"/>
    <property type="match status" value="1"/>
</dbReference>
<feature type="chain" id="PRO_5046480361" evidence="2">
    <location>
        <begin position="25"/>
        <end position="176"/>
    </location>
</feature>
<evidence type="ECO:0000313" key="4">
    <source>
        <dbReference type="EMBL" id="MFC3933454.1"/>
    </source>
</evidence>
<evidence type="ECO:0000259" key="3">
    <source>
        <dbReference type="Pfam" id="PF18203"/>
    </source>
</evidence>
<comment type="caution">
    <text evidence="4">The sequence shown here is derived from an EMBL/GenBank/DDBJ whole genome shotgun (WGS) entry which is preliminary data.</text>
</comment>
<feature type="transmembrane region" description="Helical" evidence="1">
    <location>
        <begin position="72"/>
        <end position="92"/>
    </location>
</feature>
<evidence type="ECO:0000313" key="5">
    <source>
        <dbReference type="Proteomes" id="UP001595693"/>
    </source>
</evidence>
<keyword evidence="1" id="KW-0812">Transmembrane</keyword>
<feature type="domain" description="IPTL-CTERM protein sorting" evidence="3">
    <location>
        <begin position="39"/>
        <end position="65"/>
    </location>
</feature>
<protein>
    <submittedName>
        <fullName evidence="4">Midcut-by-XrtH protein</fullName>
    </submittedName>
</protein>
<keyword evidence="5" id="KW-1185">Reference proteome</keyword>
<evidence type="ECO:0000256" key="1">
    <source>
        <dbReference type="SAM" id="Phobius"/>
    </source>
</evidence>
<gene>
    <name evidence="4" type="ORF">ACFOW3_02335</name>
</gene>
<proteinExistence type="predicted"/>
<feature type="transmembrane region" description="Helical" evidence="1">
    <location>
        <begin position="34"/>
        <end position="60"/>
    </location>
</feature>
<dbReference type="Pfam" id="PF18203">
    <property type="entry name" value="IPTL-CTERM"/>
    <property type="match status" value="1"/>
</dbReference>
<dbReference type="Proteomes" id="UP001595693">
    <property type="component" value="Unassembled WGS sequence"/>
</dbReference>
<accession>A0ABV8D4K6</accession>
<evidence type="ECO:0000256" key="2">
    <source>
        <dbReference type="SAM" id="SignalP"/>
    </source>
</evidence>
<dbReference type="RefSeq" id="WP_082437687.1">
    <property type="nucleotide sequence ID" value="NZ_JAMXAX010000061.1"/>
</dbReference>
<dbReference type="EMBL" id="JBHSAJ010000002">
    <property type="protein sequence ID" value="MFC3933454.1"/>
    <property type="molecule type" value="Genomic_DNA"/>
</dbReference>
<organism evidence="4 5">
    <name type="scientific">Acidovorax facilis</name>
    <dbReference type="NCBI Taxonomy" id="12917"/>
    <lineage>
        <taxon>Bacteria</taxon>
        <taxon>Pseudomonadati</taxon>
        <taxon>Pseudomonadota</taxon>
        <taxon>Betaproteobacteria</taxon>
        <taxon>Burkholderiales</taxon>
        <taxon>Comamonadaceae</taxon>
        <taxon>Acidovorax</taxon>
    </lineage>
</organism>
<name>A0ABV8D4K6_9BURK</name>
<keyword evidence="1" id="KW-0472">Membrane</keyword>
<dbReference type="InterPro" id="IPR026442">
    <property type="entry name" value="IPTL_CTERM"/>
</dbReference>